<dbReference type="EMBL" id="FNZR01000004">
    <property type="protein sequence ID" value="SEL29587.1"/>
    <property type="molecule type" value="Genomic_DNA"/>
</dbReference>
<name>A0A1H7P3C5_9SPHI</name>
<accession>A0A1H7P3C5</accession>
<keyword evidence="1" id="KW-0472">Membrane</keyword>
<proteinExistence type="predicted"/>
<protein>
    <recommendedName>
        <fullName evidence="4">PKD domain-containing protein</fullName>
    </recommendedName>
</protein>
<feature type="transmembrane region" description="Helical" evidence="1">
    <location>
        <begin position="124"/>
        <end position="143"/>
    </location>
</feature>
<reference evidence="3" key="1">
    <citation type="submission" date="2016-10" db="EMBL/GenBank/DDBJ databases">
        <authorList>
            <person name="Varghese N."/>
            <person name="Submissions S."/>
        </authorList>
    </citation>
    <scope>NUCLEOTIDE SEQUENCE [LARGE SCALE GENOMIC DNA]</scope>
    <source>
        <strain evidence="3">Jip14</strain>
    </source>
</reference>
<dbReference type="AlphaFoldDB" id="A0A1H7P3C5"/>
<sequence length="442" mass="48468">MLFNSVQGPSRLNDAVEKQHAYLTACLQAIEEKLGWGDSAQWTSADFQRLSDRIYESTKVVLSASTLKRVWGRVKHEGKPATSTLDTLVAFVGYENWRSFVMAQQQIPQSAVVAPSMDIKKKRLVLWALVVMALIAIGFVTFYRAGKEDMPAGTVAETIAVSSDDYAFSSEPMTRDIPNSVVFTYDASQAPIDSVFIQQSWDLVRQEQVSKDGHKHTSVYYEPGFYLAKLLVGQQVVKEHPLLIPSNGWLGTIDRMPRPIYLKDEEFLHSDRLGVAAEAIEASQIDLKPDPPVVKYFNVGNFEPLSVADFSFSAEVRNDYAAGNNACQFSQVMLITEGMPISLTLSTKGCVSELGLMGGGQSISGKNADLSAFGVDFSDWVTVGCRSVDGKLVYEVNGAEAYTLPLGTNPPRIVGMVFLFVGTGSVKAVRLHVDGESVFEAF</sequence>
<evidence type="ECO:0000313" key="2">
    <source>
        <dbReference type="EMBL" id="SEL29587.1"/>
    </source>
</evidence>
<keyword evidence="1" id="KW-0812">Transmembrane</keyword>
<keyword evidence="3" id="KW-1185">Reference proteome</keyword>
<gene>
    <name evidence="2" type="ORF">SAMN05421740_104177</name>
</gene>
<evidence type="ECO:0000313" key="3">
    <source>
        <dbReference type="Proteomes" id="UP000198916"/>
    </source>
</evidence>
<dbReference type="STRING" id="332977.SAMN05421740_104177"/>
<organism evidence="2 3">
    <name type="scientific">Parapedobacter koreensis</name>
    <dbReference type="NCBI Taxonomy" id="332977"/>
    <lineage>
        <taxon>Bacteria</taxon>
        <taxon>Pseudomonadati</taxon>
        <taxon>Bacteroidota</taxon>
        <taxon>Sphingobacteriia</taxon>
        <taxon>Sphingobacteriales</taxon>
        <taxon>Sphingobacteriaceae</taxon>
        <taxon>Parapedobacter</taxon>
    </lineage>
</organism>
<keyword evidence="1" id="KW-1133">Transmembrane helix</keyword>
<evidence type="ECO:0008006" key="4">
    <source>
        <dbReference type="Google" id="ProtNLM"/>
    </source>
</evidence>
<dbReference type="Proteomes" id="UP000198916">
    <property type="component" value="Unassembled WGS sequence"/>
</dbReference>
<evidence type="ECO:0000256" key="1">
    <source>
        <dbReference type="SAM" id="Phobius"/>
    </source>
</evidence>